<comment type="caution">
    <text evidence="3">The sequence shown here is derived from an EMBL/GenBank/DDBJ whole genome shotgun (WGS) entry which is preliminary data.</text>
</comment>
<accession>A0ABT3GSR6</accession>
<evidence type="ECO:0000313" key="4">
    <source>
        <dbReference type="Proteomes" id="UP001320876"/>
    </source>
</evidence>
<protein>
    <submittedName>
        <fullName evidence="3">Uncharacterized protein</fullName>
    </submittedName>
</protein>
<reference evidence="3 4" key="1">
    <citation type="submission" date="2022-10" db="EMBL/GenBank/DDBJ databases">
        <title>Luteolibacter arcticus strain CCTCC AB 2014275, whole genome shotgun sequencing project.</title>
        <authorList>
            <person name="Zhao G."/>
            <person name="Shen L."/>
        </authorList>
    </citation>
    <scope>NUCLEOTIDE SEQUENCE [LARGE SCALE GENOMIC DNA]</scope>
    <source>
        <strain evidence="3 4">CCTCC AB 2014275</strain>
    </source>
</reference>
<name>A0ABT3GSR6_9BACT</name>
<sequence>MKAIRSILPMSVSKTVSKSVSVSLCLCGAISATGTLHAQAQAPTETPAPAPAPAPAQGETKPAAPADPAPAPTPTPTPAPADPAPAPAAPPQAAENLAMAAIIKKHAEECSDAQLKMDFARTLPFVPPKLVELMGGKDALKGRLAQANAELKRRGVTIDSAIVGAAQVPQNHGGVLVSLVPLTTRMTTPQGKVIANSHLIGVSENNGASWTFADTATVNEEKLGTLYPPLKGKITLPPATAEMAK</sequence>
<feature type="chain" id="PRO_5045170765" evidence="2">
    <location>
        <begin position="39"/>
        <end position="245"/>
    </location>
</feature>
<feature type="region of interest" description="Disordered" evidence="1">
    <location>
        <begin position="38"/>
        <end position="92"/>
    </location>
</feature>
<evidence type="ECO:0000256" key="1">
    <source>
        <dbReference type="SAM" id="MobiDB-lite"/>
    </source>
</evidence>
<dbReference type="RefSeq" id="WP_264490635.1">
    <property type="nucleotide sequence ID" value="NZ_JAPDDT010000029.1"/>
</dbReference>
<dbReference type="Proteomes" id="UP001320876">
    <property type="component" value="Unassembled WGS sequence"/>
</dbReference>
<organism evidence="3 4">
    <name type="scientific">Luteolibacter arcticus</name>
    <dbReference type="NCBI Taxonomy" id="1581411"/>
    <lineage>
        <taxon>Bacteria</taxon>
        <taxon>Pseudomonadati</taxon>
        <taxon>Verrucomicrobiota</taxon>
        <taxon>Verrucomicrobiia</taxon>
        <taxon>Verrucomicrobiales</taxon>
        <taxon>Verrucomicrobiaceae</taxon>
        <taxon>Luteolibacter</taxon>
    </lineage>
</organism>
<feature type="signal peptide" evidence="2">
    <location>
        <begin position="1"/>
        <end position="38"/>
    </location>
</feature>
<keyword evidence="4" id="KW-1185">Reference proteome</keyword>
<gene>
    <name evidence="3" type="ORF">OKA05_28505</name>
</gene>
<evidence type="ECO:0000313" key="3">
    <source>
        <dbReference type="EMBL" id="MCW1926527.1"/>
    </source>
</evidence>
<dbReference type="EMBL" id="JAPDDT010000029">
    <property type="protein sequence ID" value="MCW1926527.1"/>
    <property type="molecule type" value="Genomic_DNA"/>
</dbReference>
<proteinExistence type="predicted"/>
<keyword evidence="2" id="KW-0732">Signal</keyword>
<evidence type="ECO:0000256" key="2">
    <source>
        <dbReference type="SAM" id="SignalP"/>
    </source>
</evidence>
<feature type="compositionally biased region" description="Pro residues" evidence="1">
    <location>
        <begin position="65"/>
        <end position="90"/>
    </location>
</feature>